<keyword evidence="4" id="KW-0029">Amino-acid transport</keyword>
<evidence type="ECO:0000256" key="1">
    <source>
        <dbReference type="ARBA" id="ARBA00010062"/>
    </source>
</evidence>
<dbReference type="RefSeq" id="WP_119356979.1">
    <property type="nucleotide sequence ID" value="NZ_BJXM01000020.1"/>
</dbReference>
<dbReference type="InterPro" id="IPR028082">
    <property type="entry name" value="Peripla_BP_I"/>
</dbReference>
<evidence type="ECO:0000313" key="7">
    <source>
        <dbReference type="Proteomes" id="UP000266178"/>
    </source>
</evidence>
<evidence type="ECO:0000256" key="3">
    <source>
        <dbReference type="ARBA" id="ARBA00022729"/>
    </source>
</evidence>
<dbReference type="Gene3D" id="3.40.50.2300">
    <property type="match status" value="2"/>
</dbReference>
<keyword evidence="2" id="KW-0813">Transport</keyword>
<name>A0A399F8L4_9DEIN</name>
<dbReference type="InterPro" id="IPR051010">
    <property type="entry name" value="BCAA_transport"/>
</dbReference>
<keyword evidence="3" id="KW-0732">Signal</keyword>
<dbReference type="InterPro" id="IPR000709">
    <property type="entry name" value="Leu_Ile_Val-bd"/>
</dbReference>
<dbReference type="GO" id="GO:0006865">
    <property type="term" value="P:amino acid transport"/>
    <property type="evidence" value="ECO:0007669"/>
    <property type="project" value="UniProtKB-KW"/>
</dbReference>
<accession>A0A399F8L4</accession>
<evidence type="ECO:0000259" key="5">
    <source>
        <dbReference type="Pfam" id="PF13458"/>
    </source>
</evidence>
<organism evidence="6 7">
    <name type="scientific">Meiothermus granaticius NBRC 107808</name>
    <dbReference type="NCBI Taxonomy" id="1227551"/>
    <lineage>
        <taxon>Bacteria</taxon>
        <taxon>Thermotogati</taxon>
        <taxon>Deinococcota</taxon>
        <taxon>Deinococci</taxon>
        <taxon>Thermales</taxon>
        <taxon>Thermaceae</taxon>
        <taxon>Meiothermus</taxon>
    </lineage>
</organism>
<sequence length="385" mass="40335">MKKLGVVLGSLVLVSLGLAQGTIKIGNAYNQTGSMSSLDVPASNGAKLAVKEINAAGGVLGMKLELVSYDGKTDPATITNMATQMINSDKVVAIAGFTDSDSALALGPIAQKAGIPFVTAGATSPQLPEQIGSEMFLACFGDNVQAAVGAEFVYKNLKGKTAYLVWDKSTEYTTLLGKYFKDAYAKLGGKLLGEETYKSGDKNFSAQITKIKALPQKPDVLYIAAMPDDIGTVVKQFRQAGLTQPIVGGDGYDTPLLVEVGGKAADNVYFTTHALMDAQKGTPEVKKFIAAYKKEYGKDPENAFAALGYDTIYLLADAIKRAGAPDPAKITAALMQTKGLKTVTGSITFAGTGSRVPQKAVTVVAVKDLKLNLAATLAPSYIPKP</sequence>
<proteinExistence type="inferred from homology"/>
<dbReference type="PANTHER" id="PTHR30483:SF6">
    <property type="entry name" value="PERIPLASMIC BINDING PROTEIN OF ABC TRANSPORTER FOR NATURAL AMINO ACIDS"/>
    <property type="match status" value="1"/>
</dbReference>
<evidence type="ECO:0000256" key="2">
    <source>
        <dbReference type="ARBA" id="ARBA00022448"/>
    </source>
</evidence>
<dbReference type="Pfam" id="PF13458">
    <property type="entry name" value="Peripla_BP_6"/>
    <property type="match status" value="1"/>
</dbReference>
<evidence type="ECO:0000256" key="4">
    <source>
        <dbReference type="ARBA" id="ARBA00022970"/>
    </source>
</evidence>
<feature type="domain" description="Leucine-binding protein" evidence="5">
    <location>
        <begin position="22"/>
        <end position="367"/>
    </location>
</feature>
<reference evidence="6 7" key="1">
    <citation type="submission" date="2018-08" db="EMBL/GenBank/DDBJ databases">
        <title>Meiothermus granaticius genome AF-68 sequencing project.</title>
        <authorList>
            <person name="Da Costa M.S."/>
            <person name="Albuquerque L."/>
            <person name="Raposo P."/>
            <person name="Froufe H.J.C."/>
            <person name="Barroso C.S."/>
            <person name="Egas C."/>
        </authorList>
    </citation>
    <scope>NUCLEOTIDE SEQUENCE [LARGE SCALE GENOMIC DNA]</scope>
    <source>
        <strain evidence="6 7">AF-68</strain>
    </source>
</reference>
<dbReference type="Proteomes" id="UP000266178">
    <property type="component" value="Unassembled WGS sequence"/>
</dbReference>
<comment type="similarity">
    <text evidence="1">Belongs to the leucine-binding protein family.</text>
</comment>
<dbReference type="SUPFAM" id="SSF53822">
    <property type="entry name" value="Periplasmic binding protein-like I"/>
    <property type="match status" value="1"/>
</dbReference>
<protein>
    <submittedName>
        <fullName evidence="6">Leucine-, isoleucine-, valine-, threonine-, and alanine-binding protein</fullName>
    </submittedName>
</protein>
<evidence type="ECO:0000313" key="6">
    <source>
        <dbReference type="EMBL" id="RIH92578.1"/>
    </source>
</evidence>
<dbReference type="PANTHER" id="PTHR30483">
    <property type="entry name" value="LEUCINE-SPECIFIC-BINDING PROTEIN"/>
    <property type="match status" value="1"/>
</dbReference>
<dbReference type="AlphaFoldDB" id="A0A399F8L4"/>
<dbReference type="CDD" id="cd06347">
    <property type="entry name" value="PBP1_ABC_LivK_ligand_binding-like"/>
    <property type="match status" value="1"/>
</dbReference>
<dbReference type="PRINTS" id="PR00337">
    <property type="entry name" value="LEUILEVALBP"/>
</dbReference>
<dbReference type="EMBL" id="QWLB01000017">
    <property type="protein sequence ID" value="RIH92578.1"/>
    <property type="molecule type" value="Genomic_DNA"/>
</dbReference>
<keyword evidence="7" id="KW-1185">Reference proteome</keyword>
<comment type="caution">
    <text evidence="6">The sequence shown here is derived from an EMBL/GenBank/DDBJ whole genome shotgun (WGS) entry which is preliminary data.</text>
</comment>
<dbReference type="OrthoDB" id="9783240at2"/>
<gene>
    <name evidence="6" type="primary">braC_3</name>
    <name evidence="6" type="ORF">Mgrana_01478</name>
</gene>
<dbReference type="InterPro" id="IPR028081">
    <property type="entry name" value="Leu-bd"/>
</dbReference>